<gene>
    <name evidence="4" type="ORF">GCM10011514_06670</name>
</gene>
<name>A0A916YH74_9BACT</name>
<keyword evidence="1" id="KW-0175">Coiled coil</keyword>
<evidence type="ECO:0000313" key="4">
    <source>
        <dbReference type="EMBL" id="GGD45321.1"/>
    </source>
</evidence>
<dbReference type="EMBL" id="BMKK01000001">
    <property type="protein sequence ID" value="GGD45321.1"/>
    <property type="molecule type" value="Genomic_DNA"/>
</dbReference>
<reference evidence="4" key="1">
    <citation type="journal article" date="2014" name="Int. J. Syst. Evol. Microbiol.">
        <title>Complete genome sequence of Corynebacterium casei LMG S-19264T (=DSM 44701T), isolated from a smear-ripened cheese.</title>
        <authorList>
            <consortium name="US DOE Joint Genome Institute (JGI-PGF)"/>
            <person name="Walter F."/>
            <person name="Albersmeier A."/>
            <person name="Kalinowski J."/>
            <person name="Ruckert C."/>
        </authorList>
    </citation>
    <scope>NUCLEOTIDE SEQUENCE</scope>
    <source>
        <strain evidence="4">CGMCC 1.15958</strain>
    </source>
</reference>
<organism evidence="4 5">
    <name type="scientific">Emticicia aquatilis</name>
    <dbReference type="NCBI Taxonomy" id="1537369"/>
    <lineage>
        <taxon>Bacteria</taxon>
        <taxon>Pseudomonadati</taxon>
        <taxon>Bacteroidota</taxon>
        <taxon>Cytophagia</taxon>
        <taxon>Cytophagales</taxon>
        <taxon>Leadbetterellaceae</taxon>
        <taxon>Emticicia</taxon>
    </lineage>
</organism>
<accession>A0A916YH74</accession>
<dbReference type="InterPro" id="IPR013491">
    <property type="entry name" value="Tape_meas_N"/>
</dbReference>
<feature type="coiled-coil region" evidence="1">
    <location>
        <begin position="51"/>
        <end position="85"/>
    </location>
</feature>
<evidence type="ECO:0000313" key="5">
    <source>
        <dbReference type="Proteomes" id="UP000609064"/>
    </source>
</evidence>
<evidence type="ECO:0000256" key="2">
    <source>
        <dbReference type="SAM" id="MobiDB-lite"/>
    </source>
</evidence>
<feature type="region of interest" description="Disordered" evidence="2">
    <location>
        <begin position="1142"/>
        <end position="1165"/>
    </location>
</feature>
<proteinExistence type="predicted"/>
<dbReference type="Pfam" id="PF20155">
    <property type="entry name" value="TMP_3"/>
    <property type="match status" value="1"/>
</dbReference>
<feature type="domain" description="Tape measure protein N-terminal" evidence="3">
    <location>
        <begin position="167"/>
        <end position="332"/>
    </location>
</feature>
<sequence length="1235" mass="137361">MATMEDIARLRLEILGDEAEKTVESLNSGLKDVNSEIKLMELNGEKGSEAWRELKNVQREIKDELKDLNQNLDLNEMNWNQLNNRARQLRGELNNLTIGSEEWIAKLKQISEVDEKIGDTREEMKRLKGEGESQEGFWTSFKANFTAAFAWDMVKEAASAVFDFGMEVFNMTSKFEKYETVLKTSLGGQQEAIAAMEMIKDIAATTPVSVDEMTDSFIKFVNRGVQPTKDEIKNFADLAASQGKSFDQLTEAVLDAQTGEFERLKEFGIKAKTVGDDVELSFKGQTVSVEKNEEAIYKAIVAMGDYQGVAGMTSEMSATLEGRTSNLGDKFDFIMVALGEKLKPAFLAIIDVMDWVLDVTSRLIQESDPLVEVFKNIWELLGNLWDSYKSVWSSMTGGIEVSVTLRDVINDFSIALQGAFTMLRVGIAVLQGFYDGMNALINKGKEVANFFGADFKIDTSATFDKMTDNFESNMASIKNSWSKTMTDVHVNNLKDALDASIKTEDNKLKEAKKRIESEKLDEKQKLAQIQQLNTDHDKKVSDLKKESLKKQTVERLNEINKTAKTEEEREEKKQKLLTEFQNEYTGKRVDIYSKLTKTAEENHTKVSKAESDKRAKADKKEADDKAKANVDANKKIQDNQILLNKDILDRSIKNQELIYARELKRINDSKADEALKEKQRVQAFQLHTAALEKIDKDHKAKLKAEEDKKAATEEKARKDKETAQKKANDEALKGEKALFDAQFQAFTASKNLEFNLAKTTTAQKIELLRQEAQFHRDKLEMEAAHQKTKIATEIADETDRAARFKSIDEKLAADLKASDAKLQADKSKQLADAHKQRQDNTKQFFDALEGMAKGDFTSFMTFLNNKVKNEATANQQRLKDFANKGTETLAVAAQVVSVMQTLNETFTKKKLAQIEKEKDTQLKSWEAQYKSGKLSKEQYEAGVSKINKEAAQKEHEAKTKAWKRDQTMQIAMAIINGAMAALKSLATMGFPLGLIGVAASAVMTGIQIGIIKNQKPPEAPSFKSGGYVRNAGVPQGSRHGSQYGQSGIALWDRKTGQEIGEMEGGEPIMILSRSTYENNGDVIDKLLNSSLHRNGARIFQKGGIHGEGGSYINYLEPLQYGQMYLFGSKKRKAAAAAAEAEANASDMVGDTEGMDSDSAATTATSQAAIEASQKVQQEIADNTLKATEQLEQMLGMQSEANGLLVAIKDKPSGISLHDLNSALASNASVSSRSNL</sequence>
<dbReference type="Proteomes" id="UP000609064">
    <property type="component" value="Unassembled WGS sequence"/>
</dbReference>
<evidence type="ECO:0000259" key="3">
    <source>
        <dbReference type="Pfam" id="PF20155"/>
    </source>
</evidence>
<feature type="coiled-coil region" evidence="1">
    <location>
        <begin position="494"/>
        <end position="583"/>
    </location>
</feature>
<reference evidence="4" key="2">
    <citation type="submission" date="2020-09" db="EMBL/GenBank/DDBJ databases">
        <authorList>
            <person name="Sun Q."/>
            <person name="Zhou Y."/>
        </authorList>
    </citation>
    <scope>NUCLEOTIDE SEQUENCE</scope>
    <source>
        <strain evidence="4">CGMCC 1.15958</strain>
    </source>
</reference>
<dbReference type="AlphaFoldDB" id="A0A916YH74"/>
<comment type="caution">
    <text evidence="4">The sequence shown here is derived from an EMBL/GenBank/DDBJ whole genome shotgun (WGS) entry which is preliminary data.</text>
</comment>
<feature type="region of interest" description="Disordered" evidence="2">
    <location>
        <begin position="600"/>
        <end position="631"/>
    </location>
</feature>
<protein>
    <recommendedName>
        <fullName evidence="3">Tape measure protein N-terminal domain-containing protein</fullName>
    </recommendedName>
</protein>
<keyword evidence="5" id="KW-1185">Reference proteome</keyword>
<feature type="region of interest" description="Disordered" evidence="2">
    <location>
        <begin position="697"/>
        <end position="730"/>
    </location>
</feature>
<evidence type="ECO:0000256" key="1">
    <source>
        <dbReference type="SAM" id="Coils"/>
    </source>
</evidence>